<proteinExistence type="predicted"/>
<dbReference type="AlphaFoldDB" id="A0A6L8LUD0"/>
<name>A0A6L8LUD0_9VIBR</name>
<dbReference type="RefSeq" id="WP_160928978.1">
    <property type="nucleotide sequence ID" value="NZ_WWEU01000002.1"/>
</dbReference>
<accession>A0A6L8LUD0</accession>
<gene>
    <name evidence="1" type="ORF">GTG28_08915</name>
</gene>
<dbReference type="Proteomes" id="UP000478571">
    <property type="component" value="Unassembled WGS sequence"/>
</dbReference>
<comment type="caution">
    <text evidence="1">The sequence shown here is derived from an EMBL/GenBank/DDBJ whole genome shotgun (WGS) entry which is preliminary data.</text>
</comment>
<organism evidence="1 2">
    <name type="scientific">Vibrio tetraodonis subsp. pristinus</name>
    <dbReference type="NCBI Taxonomy" id="2695891"/>
    <lineage>
        <taxon>Bacteria</taxon>
        <taxon>Pseudomonadati</taxon>
        <taxon>Pseudomonadota</taxon>
        <taxon>Gammaproteobacteria</taxon>
        <taxon>Vibrionales</taxon>
        <taxon>Vibrionaceae</taxon>
        <taxon>Vibrio</taxon>
    </lineage>
</organism>
<protein>
    <submittedName>
        <fullName evidence="1">Uncharacterized protein</fullName>
    </submittedName>
</protein>
<evidence type="ECO:0000313" key="2">
    <source>
        <dbReference type="Proteomes" id="UP000478571"/>
    </source>
</evidence>
<reference evidence="1 2" key="1">
    <citation type="submission" date="2020-01" db="EMBL/GenBank/DDBJ databases">
        <title>Draft Genome Sequence of Vibrio sp. strain OCN044, Isolated from a Healthy Coral at Palmyra Atoll.</title>
        <authorList>
            <person name="Videau P."/>
            <person name="Loughran R."/>
            <person name="Esquivel A."/>
            <person name="Deadmond M."/>
            <person name="Paddock B.E."/>
            <person name="Saw J.H."/>
            <person name="Ushijima B."/>
        </authorList>
    </citation>
    <scope>NUCLEOTIDE SEQUENCE [LARGE SCALE GENOMIC DNA]</scope>
    <source>
        <strain evidence="1 2">OCN044</strain>
    </source>
</reference>
<sequence length="96" mass="11343">MISTFRDYELQDKNHFHAHIEVNPTGRLDVDIIENKEHHQTELCNVSFEKLAGKTRLKGKEAQNQWQLDLDDKDAIELYLLISKANEEYETLMRDL</sequence>
<keyword evidence="2" id="KW-1185">Reference proteome</keyword>
<evidence type="ECO:0000313" key="1">
    <source>
        <dbReference type="EMBL" id="MYM59345.1"/>
    </source>
</evidence>
<dbReference type="EMBL" id="WWEU01000002">
    <property type="protein sequence ID" value="MYM59345.1"/>
    <property type="molecule type" value="Genomic_DNA"/>
</dbReference>